<comment type="caution">
    <text evidence="1">The sequence shown here is derived from an EMBL/GenBank/DDBJ whole genome shotgun (WGS) entry which is preliminary data.</text>
</comment>
<keyword evidence="2" id="KW-1185">Reference proteome</keyword>
<proteinExistence type="predicted"/>
<evidence type="ECO:0000313" key="1">
    <source>
        <dbReference type="EMBL" id="CAD8051083.1"/>
    </source>
</evidence>
<protein>
    <submittedName>
        <fullName evidence="1">Uncharacterized protein</fullName>
    </submittedName>
</protein>
<gene>
    <name evidence="1" type="ORF">PPRIM_AZ9-3.1.T0170382</name>
</gene>
<dbReference type="AlphaFoldDB" id="A0A8S1K942"/>
<evidence type="ECO:0000313" key="2">
    <source>
        <dbReference type="Proteomes" id="UP000688137"/>
    </source>
</evidence>
<reference evidence="1" key="1">
    <citation type="submission" date="2021-01" db="EMBL/GenBank/DDBJ databases">
        <authorList>
            <consortium name="Genoscope - CEA"/>
            <person name="William W."/>
        </authorList>
    </citation>
    <scope>NUCLEOTIDE SEQUENCE</scope>
</reference>
<dbReference type="EMBL" id="CAJJDM010000012">
    <property type="protein sequence ID" value="CAD8051083.1"/>
    <property type="molecule type" value="Genomic_DNA"/>
</dbReference>
<accession>A0A8S1K942</accession>
<sequence>MSIFKKKKKQQRMLKSSFKIRIKPNINSHEYIHSIIIRKQFQISHPQVQPFIFLKNIELINFMQIHYINQLKSKMDYLLVLTILFPLPKNGIKIIKQLIQCQKYNLPYLKIFHFPQKPSLIILIRTIINYQLSKLIIIQQQLQLLQNKQQQKQQRMANKLIYMSSSVFEFGKVLFMPQEQKEENIKTEVKQKVDIELLNQSKILMQSIKQQKQLNDNLIDTYQNQTRIMKEIQLKEINASIYNQINKQY</sequence>
<name>A0A8S1K942_PARPR</name>
<dbReference type="Proteomes" id="UP000688137">
    <property type="component" value="Unassembled WGS sequence"/>
</dbReference>
<organism evidence="1 2">
    <name type="scientific">Paramecium primaurelia</name>
    <dbReference type="NCBI Taxonomy" id="5886"/>
    <lineage>
        <taxon>Eukaryota</taxon>
        <taxon>Sar</taxon>
        <taxon>Alveolata</taxon>
        <taxon>Ciliophora</taxon>
        <taxon>Intramacronucleata</taxon>
        <taxon>Oligohymenophorea</taxon>
        <taxon>Peniculida</taxon>
        <taxon>Parameciidae</taxon>
        <taxon>Paramecium</taxon>
    </lineage>
</organism>